<dbReference type="STRING" id="55758.MBFIL_03320"/>
<dbReference type="Pfam" id="PF00146">
    <property type="entry name" value="NADHdh"/>
    <property type="match status" value="1"/>
</dbReference>
<keyword evidence="4 5" id="KW-0472">Membrane</keyword>
<dbReference type="InterPro" id="IPR001694">
    <property type="entry name" value="NADH_UbQ_OxRdtase_su1/FPO"/>
</dbReference>
<feature type="transmembrane region" description="Helical" evidence="5">
    <location>
        <begin position="247"/>
        <end position="265"/>
    </location>
</feature>
<evidence type="ECO:0000313" key="6">
    <source>
        <dbReference type="EMBL" id="KZX17096.1"/>
    </source>
</evidence>
<dbReference type="EMBL" id="LWMT01000044">
    <property type="protein sequence ID" value="KZX17096.1"/>
    <property type="molecule type" value="Genomic_DNA"/>
</dbReference>
<comment type="caution">
    <text evidence="6">The sequence shown here is derived from an EMBL/GenBank/DDBJ whole genome shotgun (WGS) entry which is preliminary data.</text>
</comment>
<evidence type="ECO:0000256" key="3">
    <source>
        <dbReference type="ARBA" id="ARBA00022989"/>
    </source>
</evidence>
<evidence type="ECO:0000313" key="7">
    <source>
        <dbReference type="Proteomes" id="UP000077066"/>
    </source>
</evidence>
<dbReference type="Proteomes" id="UP000077066">
    <property type="component" value="Unassembled WGS sequence"/>
</dbReference>
<dbReference type="InterPro" id="IPR052561">
    <property type="entry name" value="ComplexI_Subunit1"/>
</dbReference>
<dbReference type="EC" id="1.6.5.11" evidence="6"/>
<keyword evidence="6" id="KW-0560">Oxidoreductase</keyword>
<gene>
    <name evidence="6" type="primary">nuoH</name>
    <name evidence="6" type="ORF">MBFIL_03320</name>
</gene>
<feature type="transmembrane region" description="Helical" evidence="5">
    <location>
        <begin position="174"/>
        <end position="195"/>
    </location>
</feature>
<dbReference type="PANTHER" id="PTHR43359:SF1">
    <property type="entry name" value="FORMATE HYDROGENLYASE SUBUNIT 4-RELATED"/>
    <property type="match status" value="1"/>
</dbReference>
<keyword evidence="3 5" id="KW-1133">Transmembrane helix</keyword>
<evidence type="ECO:0000256" key="1">
    <source>
        <dbReference type="ARBA" id="ARBA00004141"/>
    </source>
</evidence>
<reference evidence="6 7" key="1">
    <citation type="submission" date="2016-04" db="EMBL/GenBank/DDBJ databases">
        <title>Genome sequence of Methanobrevibacter filiformis DSM 11501.</title>
        <authorList>
            <person name="Poehlein A."/>
            <person name="Seedorf H."/>
            <person name="Daniel R."/>
        </authorList>
    </citation>
    <scope>NUCLEOTIDE SEQUENCE [LARGE SCALE GENOMIC DNA]</scope>
    <source>
        <strain evidence="6 7">DSM 11501</strain>
    </source>
</reference>
<dbReference type="PATRIC" id="fig|55758.3.peg.371"/>
<evidence type="ECO:0000256" key="2">
    <source>
        <dbReference type="ARBA" id="ARBA00022692"/>
    </source>
</evidence>
<feature type="transmembrane region" description="Helical" evidence="5">
    <location>
        <begin position="135"/>
        <end position="154"/>
    </location>
</feature>
<sequence>MVIEYSLFVGNMNLMANIIINFLVAFLFGNILLGLHRKIMARIQLRPGPPVIQHLLHSLKFFFKETAFPKTAAIPFYISITFLLCSIWIIAIIVGPITHGSLILIFAIYAVYKIVEHNMGSSSGSPYGKLSCVRAVFSAAAELPLFAVIAVIFFKTGTLNIGELIAYQSVHGPLILSLPLVAIVFFVLLLSKSPYSPFAITKGKDVVSGYQTEHFGLLRGFVMLSESISWYVLLWIFLTVFFGQISLLWYIIGMVAITAITALINAITPILNPNHSIMTQVSIAIVGIGSSLLLLAV</sequence>
<keyword evidence="2 5" id="KW-0812">Transmembrane</keyword>
<feature type="transmembrane region" description="Helical" evidence="5">
    <location>
        <begin position="216"/>
        <end position="241"/>
    </location>
</feature>
<dbReference type="GO" id="GO:0005886">
    <property type="term" value="C:plasma membrane"/>
    <property type="evidence" value="ECO:0007669"/>
    <property type="project" value="TreeGrafter"/>
</dbReference>
<comment type="subcellular location">
    <subcellularLocation>
        <location evidence="1">Membrane</location>
        <topology evidence="1">Multi-pass membrane protein</topology>
    </subcellularLocation>
</comment>
<accession>A0A166EWS9</accession>
<feature type="transmembrane region" description="Helical" evidence="5">
    <location>
        <begin position="97"/>
        <end position="115"/>
    </location>
</feature>
<name>A0A166EWS9_9EURY</name>
<proteinExistence type="predicted"/>
<feature type="transmembrane region" description="Helical" evidence="5">
    <location>
        <begin position="14"/>
        <end position="35"/>
    </location>
</feature>
<dbReference type="AlphaFoldDB" id="A0A166EWS9"/>
<evidence type="ECO:0000256" key="5">
    <source>
        <dbReference type="SAM" id="Phobius"/>
    </source>
</evidence>
<feature type="transmembrane region" description="Helical" evidence="5">
    <location>
        <begin position="277"/>
        <end position="296"/>
    </location>
</feature>
<evidence type="ECO:0000256" key="4">
    <source>
        <dbReference type="ARBA" id="ARBA00023136"/>
    </source>
</evidence>
<dbReference type="GO" id="GO:0016491">
    <property type="term" value="F:oxidoreductase activity"/>
    <property type="evidence" value="ECO:0007669"/>
    <property type="project" value="UniProtKB-KW"/>
</dbReference>
<organism evidence="6 7">
    <name type="scientific">Methanobrevibacter filiformis</name>
    <dbReference type="NCBI Taxonomy" id="55758"/>
    <lineage>
        <taxon>Archaea</taxon>
        <taxon>Methanobacteriati</taxon>
        <taxon>Methanobacteriota</taxon>
        <taxon>Methanomada group</taxon>
        <taxon>Methanobacteria</taxon>
        <taxon>Methanobacteriales</taxon>
        <taxon>Methanobacteriaceae</taxon>
        <taxon>Methanobrevibacter</taxon>
    </lineage>
</organism>
<protein>
    <submittedName>
        <fullName evidence="6">NADH-quinone oxidoreductase subunit H</fullName>
        <ecNumber evidence="6">1.6.5.11</ecNumber>
    </submittedName>
</protein>
<keyword evidence="7" id="KW-1185">Reference proteome</keyword>
<dbReference type="PANTHER" id="PTHR43359">
    <property type="entry name" value="FORMATE HYDROGENLYASE SUBUNIT 4"/>
    <property type="match status" value="1"/>
</dbReference>